<accession>A0ABU8WJV4</accession>
<dbReference type="SUPFAM" id="SSF52096">
    <property type="entry name" value="ClpP/crotonase"/>
    <property type="match status" value="1"/>
</dbReference>
<dbReference type="InterPro" id="IPR018376">
    <property type="entry name" value="Enoyl-CoA_hyd/isom_CS"/>
</dbReference>
<dbReference type="GO" id="GO:0004300">
    <property type="term" value="F:enoyl-CoA hydratase activity"/>
    <property type="evidence" value="ECO:0007669"/>
    <property type="project" value="UniProtKB-EC"/>
</dbReference>
<dbReference type="PANTHER" id="PTHR11941:SF54">
    <property type="entry name" value="ENOYL-COA HYDRATASE, MITOCHONDRIAL"/>
    <property type="match status" value="1"/>
</dbReference>
<evidence type="ECO:0000313" key="4">
    <source>
        <dbReference type="EMBL" id="MEJ8847219.1"/>
    </source>
</evidence>
<comment type="caution">
    <text evidence="4">The sequence shown here is derived from an EMBL/GenBank/DDBJ whole genome shotgun (WGS) entry which is preliminary data.</text>
</comment>
<dbReference type="PANTHER" id="PTHR11941">
    <property type="entry name" value="ENOYL-COA HYDRATASE-RELATED"/>
    <property type="match status" value="1"/>
</dbReference>
<evidence type="ECO:0000313" key="5">
    <source>
        <dbReference type="Proteomes" id="UP001385892"/>
    </source>
</evidence>
<dbReference type="CDD" id="cd06558">
    <property type="entry name" value="crotonase-like"/>
    <property type="match status" value="1"/>
</dbReference>
<dbReference type="RefSeq" id="WP_340342362.1">
    <property type="nucleotide sequence ID" value="NZ_JBBKZT010000004.1"/>
</dbReference>
<evidence type="ECO:0000256" key="2">
    <source>
        <dbReference type="ARBA" id="ARBA00023239"/>
    </source>
</evidence>
<sequence>MNYENIEVRTEAGTVGIITLNRPKALNALNDALMTDLGHALKAFDADEAIGCIIVTGSERAFAAGADIRAMANYSFADVYKGDFITRNWEIIRSVRKPVIAAVAGFALGGGCELAMMCDFIIAADNAKFGQPEIKIGVIPGAGGTQRLPRAVGKSKAMDMALTARMMDAAEAERSGLVSRVVPLDKLADEALGAALVIAGFSRIAVMAAKESVNRAFESGLSDGVMFERRLFHSLFASNDQKEGMDAFVNKREPTFTHT</sequence>
<dbReference type="InterPro" id="IPR029045">
    <property type="entry name" value="ClpP/crotonase-like_dom_sf"/>
</dbReference>
<name>A0ABU8WJV4_9BURK</name>
<dbReference type="EMBL" id="JBBKZT010000004">
    <property type="protein sequence ID" value="MEJ8847219.1"/>
    <property type="molecule type" value="Genomic_DNA"/>
</dbReference>
<gene>
    <name evidence="4" type="ORF">WKW82_11195</name>
</gene>
<dbReference type="PROSITE" id="PS00166">
    <property type="entry name" value="ENOYL_COA_HYDRATASE"/>
    <property type="match status" value="1"/>
</dbReference>
<comment type="similarity">
    <text evidence="1 3">Belongs to the enoyl-CoA hydratase/isomerase family.</text>
</comment>
<dbReference type="InterPro" id="IPR001753">
    <property type="entry name" value="Enoyl-CoA_hydra/iso"/>
</dbReference>
<dbReference type="Proteomes" id="UP001385892">
    <property type="component" value="Unassembled WGS sequence"/>
</dbReference>
<dbReference type="Gene3D" id="3.90.226.10">
    <property type="entry name" value="2-enoyl-CoA Hydratase, Chain A, domain 1"/>
    <property type="match status" value="1"/>
</dbReference>
<dbReference type="InterPro" id="IPR014748">
    <property type="entry name" value="Enoyl-CoA_hydra_C"/>
</dbReference>
<dbReference type="Gene3D" id="1.10.12.10">
    <property type="entry name" value="Lyase 2-enoyl-coa Hydratase, Chain A, domain 2"/>
    <property type="match status" value="1"/>
</dbReference>
<evidence type="ECO:0000256" key="1">
    <source>
        <dbReference type="ARBA" id="ARBA00005254"/>
    </source>
</evidence>
<evidence type="ECO:0000256" key="3">
    <source>
        <dbReference type="RuleBase" id="RU003707"/>
    </source>
</evidence>
<organism evidence="4 5">
    <name type="scientific">Variovorax rhizosphaerae</name>
    <dbReference type="NCBI Taxonomy" id="1836200"/>
    <lineage>
        <taxon>Bacteria</taxon>
        <taxon>Pseudomonadati</taxon>
        <taxon>Pseudomonadota</taxon>
        <taxon>Betaproteobacteria</taxon>
        <taxon>Burkholderiales</taxon>
        <taxon>Comamonadaceae</taxon>
        <taxon>Variovorax</taxon>
    </lineage>
</organism>
<reference evidence="4 5" key="1">
    <citation type="submission" date="2024-03" db="EMBL/GenBank/DDBJ databases">
        <title>Novel species of the genus Variovorax.</title>
        <authorList>
            <person name="Liu Q."/>
            <person name="Xin Y.-H."/>
        </authorList>
    </citation>
    <scope>NUCLEOTIDE SEQUENCE [LARGE SCALE GENOMIC DNA]</scope>
    <source>
        <strain evidence="4 5">KACC 18900</strain>
    </source>
</reference>
<dbReference type="Pfam" id="PF00378">
    <property type="entry name" value="ECH_1"/>
    <property type="match status" value="1"/>
</dbReference>
<proteinExistence type="inferred from homology"/>
<protein>
    <submittedName>
        <fullName evidence="4">Enoyl-CoA hydratase</fullName>
        <ecNumber evidence="4">4.2.1.17</ecNumber>
    </submittedName>
</protein>
<dbReference type="NCBIfam" id="NF004517">
    <property type="entry name" value="PRK05862.1"/>
    <property type="match status" value="1"/>
</dbReference>
<dbReference type="EC" id="4.2.1.17" evidence="4"/>
<keyword evidence="5" id="KW-1185">Reference proteome</keyword>
<keyword evidence="2 4" id="KW-0456">Lyase</keyword>